<feature type="region of interest" description="Disordered" evidence="1">
    <location>
        <begin position="265"/>
        <end position="442"/>
    </location>
</feature>
<dbReference type="Proteomes" id="UP000016931">
    <property type="component" value="Unassembled WGS sequence"/>
</dbReference>
<dbReference type="OrthoDB" id="5399183at2759"/>
<feature type="compositionally biased region" description="Polar residues" evidence="1">
    <location>
        <begin position="24"/>
        <end position="51"/>
    </location>
</feature>
<feature type="region of interest" description="Disordered" evidence="1">
    <location>
        <begin position="646"/>
        <end position="732"/>
    </location>
</feature>
<name>M3D1V6_SPHMS</name>
<feature type="compositionally biased region" description="Acidic residues" evidence="1">
    <location>
        <begin position="120"/>
        <end position="148"/>
    </location>
</feature>
<feature type="region of interest" description="Disordered" evidence="1">
    <location>
        <begin position="1"/>
        <end position="149"/>
    </location>
</feature>
<keyword evidence="3" id="KW-1185">Reference proteome</keyword>
<dbReference type="AlphaFoldDB" id="M3D1V6"/>
<feature type="region of interest" description="Disordered" evidence="1">
    <location>
        <begin position="162"/>
        <end position="194"/>
    </location>
</feature>
<dbReference type="RefSeq" id="XP_016759604.1">
    <property type="nucleotide sequence ID" value="XM_016909853.1"/>
</dbReference>
<gene>
    <name evidence="2" type="ORF">SEPMUDRAFT_69153</name>
</gene>
<feature type="compositionally biased region" description="Polar residues" evidence="1">
    <location>
        <begin position="174"/>
        <end position="192"/>
    </location>
</feature>
<feature type="compositionally biased region" description="Acidic residues" evidence="1">
    <location>
        <begin position="351"/>
        <end position="377"/>
    </location>
</feature>
<feature type="compositionally biased region" description="Acidic residues" evidence="1">
    <location>
        <begin position="321"/>
        <end position="343"/>
    </location>
</feature>
<evidence type="ECO:0000313" key="3">
    <source>
        <dbReference type="Proteomes" id="UP000016931"/>
    </source>
</evidence>
<feature type="compositionally biased region" description="Basic and acidic residues" evidence="1">
    <location>
        <begin position="12"/>
        <end position="22"/>
    </location>
</feature>
<feature type="compositionally biased region" description="Polar residues" evidence="1">
    <location>
        <begin position="1"/>
        <end position="11"/>
    </location>
</feature>
<feature type="region of interest" description="Disordered" evidence="1">
    <location>
        <begin position="207"/>
        <end position="233"/>
    </location>
</feature>
<dbReference type="EMBL" id="KB456266">
    <property type="protein sequence ID" value="EMF11483.1"/>
    <property type="molecule type" value="Genomic_DNA"/>
</dbReference>
<protein>
    <submittedName>
        <fullName evidence="2">Uncharacterized protein</fullName>
    </submittedName>
</protein>
<dbReference type="STRING" id="692275.M3D1V6"/>
<reference evidence="2 3" key="1">
    <citation type="journal article" date="2012" name="PLoS Pathog.">
        <title>Diverse lifestyles and strategies of plant pathogenesis encoded in the genomes of eighteen Dothideomycetes fungi.</title>
        <authorList>
            <person name="Ohm R.A."/>
            <person name="Feau N."/>
            <person name="Henrissat B."/>
            <person name="Schoch C.L."/>
            <person name="Horwitz B.A."/>
            <person name="Barry K.W."/>
            <person name="Condon B.J."/>
            <person name="Copeland A.C."/>
            <person name="Dhillon B."/>
            <person name="Glaser F."/>
            <person name="Hesse C.N."/>
            <person name="Kosti I."/>
            <person name="LaButti K."/>
            <person name="Lindquist E.A."/>
            <person name="Lucas S."/>
            <person name="Salamov A.A."/>
            <person name="Bradshaw R.E."/>
            <person name="Ciuffetti L."/>
            <person name="Hamelin R.C."/>
            <person name="Kema G.H.J."/>
            <person name="Lawrence C."/>
            <person name="Scott J.A."/>
            <person name="Spatafora J.W."/>
            <person name="Turgeon B.G."/>
            <person name="de Wit P.J.G.M."/>
            <person name="Zhong S."/>
            <person name="Goodwin S.B."/>
            <person name="Grigoriev I.V."/>
        </authorList>
    </citation>
    <scope>NUCLEOTIDE SEQUENCE [LARGE SCALE GENOMIC DNA]</scope>
    <source>
        <strain evidence="2 3">SO2202</strain>
    </source>
</reference>
<dbReference type="HOGENOM" id="CLU_378628_0_0_1"/>
<feature type="compositionally biased region" description="Polar residues" evidence="1">
    <location>
        <begin position="646"/>
        <end position="664"/>
    </location>
</feature>
<dbReference type="eggNOG" id="ENOG502SQ9B">
    <property type="taxonomic scope" value="Eukaryota"/>
</dbReference>
<dbReference type="OMA" id="CEMDVEP"/>
<evidence type="ECO:0000256" key="1">
    <source>
        <dbReference type="SAM" id="MobiDB-lite"/>
    </source>
</evidence>
<proteinExistence type="predicted"/>
<feature type="compositionally biased region" description="Polar residues" evidence="1">
    <location>
        <begin position="419"/>
        <end position="431"/>
    </location>
</feature>
<feature type="compositionally biased region" description="Polar residues" evidence="1">
    <location>
        <begin position="495"/>
        <end position="504"/>
    </location>
</feature>
<accession>M3D1V6</accession>
<feature type="compositionally biased region" description="Polar residues" evidence="1">
    <location>
        <begin position="306"/>
        <end position="315"/>
    </location>
</feature>
<organism evidence="2 3">
    <name type="scientific">Sphaerulina musiva (strain SO2202)</name>
    <name type="common">Poplar stem canker fungus</name>
    <name type="synonym">Septoria musiva</name>
    <dbReference type="NCBI Taxonomy" id="692275"/>
    <lineage>
        <taxon>Eukaryota</taxon>
        <taxon>Fungi</taxon>
        <taxon>Dikarya</taxon>
        <taxon>Ascomycota</taxon>
        <taxon>Pezizomycotina</taxon>
        <taxon>Dothideomycetes</taxon>
        <taxon>Dothideomycetidae</taxon>
        <taxon>Mycosphaerellales</taxon>
        <taxon>Mycosphaerellaceae</taxon>
        <taxon>Sphaerulina</taxon>
    </lineage>
</organism>
<feature type="region of interest" description="Disordered" evidence="1">
    <location>
        <begin position="482"/>
        <end position="504"/>
    </location>
</feature>
<sequence length="732" mass="79215">MAHRSSTSVPQDTRRMPYDPRKLTNGSPQKMSKPSSRPVPNTMSNVVSGTRTGDAVSDESDNEEEGEAETPEDHEDASSSDDDDEADVFALSGANRKGNIATSRLAGPTCMIETDAVAGAEEDTDSDDEEGYDVLDDDDDDEDDEDDGIEKVLEKDLIQDFLDEEAEAGAKRAQATTSSRPQTATSVSNEMTGLSIVEDAALARRLSLQSEDSNGGDLDWSEDPFQGLQTNDSLYQELIEDAEDDFSYDLASWRVTDETVNEDNLFELQPAGNEKRVRFAETVSSRSSSLSSEDDPRDAYPDLFDGTSTPQSRSQYMMDIDPIDDDNDDNESIFDFDYVDPYENEPVNMYNDEESDSDGETTDESDGDSTDEEDEADAYSRMHAIHKQNSELAAKSLVVTPGPGPTPASTPVSGKAPARQSNTGKRSSMSRPGSKPRIGTFTHDPTRAAVTADENGNGVKIACPSKPAEKDSAYWEQARQAMGSRDGSPGEPVSWTRTTPHTASIPQRPFTAKMTLGSMFDGNLDFLRNNDVHGITKGIILPAVPRVANSVRSSFTATNTLASDTPMNNGASMNLEDFVQYSESDCEMDVEPSSAVMTPGQDVFASFTNDDSSPMPRLDTEDLLDHFDQVPGGISSFRNNQRHVRQVSSLAANPASRAQTSEANALQKGRRNAANAPITPGRKSRPGPEMTLTGAGVRKPLASPLAPKRGGRSRGNSLSQTLALDRFGSNAM</sequence>
<evidence type="ECO:0000313" key="2">
    <source>
        <dbReference type="EMBL" id="EMF11483.1"/>
    </source>
</evidence>
<dbReference type="GeneID" id="27906990"/>
<feature type="compositionally biased region" description="Acidic residues" evidence="1">
    <location>
        <begin position="56"/>
        <end position="87"/>
    </location>
</feature>